<organism evidence="2 3">
    <name type="scientific">Paraburkholderia phymatum (strain DSM 17167 / CIP 108236 / LMG 21445 / STM815)</name>
    <name type="common">Burkholderia phymatum</name>
    <dbReference type="NCBI Taxonomy" id="391038"/>
    <lineage>
        <taxon>Bacteria</taxon>
        <taxon>Pseudomonadati</taxon>
        <taxon>Pseudomonadota</taxon>
        <taxon>Betaproteobacteria</taxon>
        <taxon>Burkholderiales</taxon>
        <taxon>Burkholderiaceae</taxon>
        <taxon>Paraburkholderia</taxon>
    </lineage>
</organism>
<dbReference type="AlphaFoldDB" id="B2JX03"/>
<keyword evidence="2" id="KW-0614">Plasmid</keyword>
<proteinExistence type="predicted"/>
<dbReference type="EMBL" id="CP001045">
    <property type="protein sequence ID" value="ACC75480.1"/>
    <property type="molecule type" value="Genomic_DNA"/>
</dbReference>
<dbReference type="OrthoDB" id="1491115at2"/>
<geneLocation type="plasmid" evidence="2 3">
    <name>pBPHY01</name>
</geneLocation>
<dbReference type="HOGENOM" id="CLU_1522398_0_0_4"/>
<feature type="region of interest" description="Disordered" evidence="1">
    <location>
        <begin position="16"/>
        <end position="35"/>
    </location>
</feature>
<accession>B2JX03</accession>
<dbReference type="InterPro" id="IPR018721">
    <property type="entry name" value="DUF2252"/>
</dbReference>
<protein>
    <submittedName>
        <fullName evidence="2">Uncharacterized protein</fullName>
    </submittedName>
</protein>
<name>B2JX03_PARP8</name>
<evidence type="ECO:0000313" key="3">
    <source>
        <dbReference type="Proteomes" id="UP000001192"/>
    </source>
</evidence>
<dbReference type="PANTHER" id="PTHR39441">
    <property type="entry name" value="DUF2252 DOMAIN-CONTAINING PROTEIN"/>
    <property type="match status" value="1"/>
</dbReference>
<evidence type="ECO:0000313" key="2">
    <source>
        <dbReference type="EMBL" id="ACC75480.1"/>
    </source>
</evidence>
<dbReference type="KEGG" id="bph:Bphy_6450"/>
<dbReference type="PANTHER" id="PTHR39441:SF1">
    <property type="entry name" value="DUF2252 DOMAIN-CONTAINING PROTEIN"/>
    <property type="match status" value="1"/>
</dbReference>
<keyword evidence="3" id="KW-1185">Reference proteome</keyword>
<evidence type="ECO:0000256" key="1">
    <source>
        <dbReference type="SAM" id="MobiDB-lite"/>
    </source>
</evidence>
<gene>
    <name evidence="2" type="ordered locus">Bphy_6450</name>
</gene>
<sequence length="176" mass="19571">MHAMKKSMKIERAATLGKSGSAVAPARVPRSRQSEVGNVDRDAVELLKLNSAGRVERLVPLAYGRILASPFVFFRGRDRHGKPLFLQFKEASQSVIARYRGKRKNGHEGQRIVEGQRLMQAASDPSVGWAKGPLGGHFSNRYADQVEQDYERFAAACRSGQLEARTHEDMAAGFRF</sequence>
<reference evidence="3" key="1">
    <citation type="journal article" date="2014" name="Stand. Genomic Sci.">
        <title>Complete genome sequence of Burkholderia phymatum STM815(T), a broad host range and efficient nitrogen-fixing symbiont of Mimosa species.</title>
        <authorList>
            <person name="Moulin L."/>
            <person name="Klonowska A."/>
            <person name="Caroline B."/>
            <person name="Booth K."/>
            <person name="Vriezen J.A."/>
            <person name="Melkonian R."/>
            <person name="James E.K."/>
            <person name="Young J.P."/>
            <person name="Bena G."/>
            <person name="Hauser L."/>
            <person name="Land M."/>
            <person name="Kyrpides N."/>
            <person name="Bruce D."/>
            <person name="Chain P."/>
            <person name="Copeland A."/>
            <person name="Pitluck S."/>
            <person name="Woyke T."/>
            <person name="Lizotte-Waniewski M."/>
            <person name="Bristow J."/>
            <person name="Riley M."/>
        </authorList>
    </citation>
    <scope>NUCLEOTIDE SEQUENCE [LARGE SCALE GENOMIC DNA]</scope>
    <source>
        <strain evidence="3">DSM 17167 / CIP 108236 / LMG 21445 / STM815</strain>
        <plasmid evidence="3">Plasmid pBPHY01</plasmid>
    </source>
</reference>
<dbReference type="Proteomes" id="UP000001192">
    <property type="component" value="Plasmid pBPHY01"/>
</dbReference>
<dbReference type="Pfam" id="PF10009">
    <property type="entry name" value="DUF2252"/>
    <property type="match status" value="1"/>
</dbReference>